<feature type="region of interest" description="Disordered" evidence="1">
    <location>
        <begin position="1"/>
        <end position="22"/>
    </location>
</feature>
<accession>A0ABZ0NZH5</accession>
<keyword evidence="3" id="KW-1185">Reference proteome</keyword>
<feature type="compositionally biased region" description="Basic and acidic residues" evidence="1">
    <location>
        <begin position="1"/>
        <end position="12"/>
    </location>
</feature>
<sequence>MDEGFSRKRDCPARAIPSGMFPLNRPVQPIMASTESHCKDHSQRLSYSGFTYRQRVSVELQCLERNMDDTSVTESADETKQRIFTLRLITSAVPGGTGTPKASQSLHVDEESPRAHRPPGPSQRSMADVPQQGQCRGTGVLDALDLPFARAEDKAWGSARSRVLSDGVAPYGQGELHGLRDCPGNARKLVSTRSAALMHVAPAGRASGMLLRQSPRLARGEAGSATAGPAKLNWANASGQRIQMQARRTPDDAAQHLGVSLSDHVCRRARAVACPARCTVAREMARSTVRLFCSLQGCRGWDAATGANSDV</sequence>
<dbReference type="Proteomes" id="UP001302367">
    <property type="component" value="Chromosome 6"/>
</dbReference>
<dbReference type="GeneID" id="90644585"/>
<gene>
    <name evidence="2" type="ORF">RHO25_009655</name>
</gene>
<proteinExistence type="predicted"/>
<reference evidence="2 3" key="1">
    <citation type="submission" date="2023-09" db="EMBL/GenBank/DDBJ databases">
        <title>Complete-Gapless Cercospora beticola genome.</title>
        <authorList>
            <person name="Wyatt N.A."/>
            <person name="Spanner R.E."/>
            <person name="Bolton M.D."/>
        </authorList>
    </citation>
    <scope>NUCLEOTIDE SEQUENCE [LARGE SCALE GENOMIC DNA]</scope>
    <source>
        <strain evidence="2">Cb09-40</strain>
    </source>
</reference>
<feature type="region of interest" description="Disordered" evidence="1">
    <location>
        <begin position="93"/>
        <end position="135"/>
    </location>
</feature>
<name>A0ABZ0NZH5_CERBT</name>
<dbReference type="RefSeq" id="XP_065459271.1">
    <property type="nucleotide sequence ID" value="XM_065603199.1"/>
</dbReference>
<evidence type="ECO:0000256" key="1">
    <source>
        <dbReference type="SAM" id="MobiDB-lite"/>
    </source>
</evidence>
<evidence type="ECO:0000313" key="3">
    <source>
        <dbReference type="Proteomes" id="UP001302367"/>
    </source>
</evidence>
<evidence type="ECO:0000313" key="2">
    <source>
        <dbReference type="EMBL" id="WPB05007.1"/>
    </source>
</evidence>
<protein>
    <submittedName>
        <fullName evidence="2">Uncharacterized protein</fullName>
    </submittedName>
</protein>
<dbReference type="EMBL" id="CP134189">
    <property type="protein sequence ID" value="WPB05007.1"/>
    <property type="molecule type" value="Genomic_DNA"/>
</dbReference>
<organism evidence="2 3">
    <name type="scientific">Cercospora beticola</name>
    <name type="common">Sugarbeet leaf spot fungus</name>
    <dbReference type="NCBI Taxonomy" id="122368"/>
    <lineage>
        <taxon>Eukaryota</taxon>
        <taxon>Fungi</taxon>
        <taxon>Dikarya</taxon>
        <taxon>Ascomycota</taxon>
        <taxon>Pezizomycotina</taxon>
        <taxon>Dothideomycetes</taxon>
        <taxon>Dothideomycetidae</taxon>
        <taxon>Mycosphaerellales</taxon>
        <taxon>Mycosphaerellaceae</taxon>
        <taxon>Cercospora</taxon>
    </lineage>
</organism>